<name>A0ABQ5QTE7_9ACTN</name>
<proteinExistence type="predicted"/>
<organism evidence="1 2">
    <name type="scientific">Phytohabitans aurantiacus</name>
    <dbReference type="NCBI Taxonomy" id="3016789"/>
    <lineage>
        <taxon>Bacteria</taxon>
        <taxon>Bacillati</taxon>
        <taxon>Actinomycetota</taxon>
        <taxon>Actinomycetes</taxon>
        <taxon>Micromonosporales</taxon>
        <taxon>Micromonosporaceae</taxon>
    </lineage>
</organism>
<evidence type="ECO:0008006" key="3">
    <source>
        <dbReference type="Google" id="ProtNLM"/>
    </source>
</evidence>
<dbReference type="Proteomes" id="UP001144280">
    <property type="component" value="Unassembled WGS sequence"/>
</dbReference>
<dbReference type="Pfam" id="PF13814">
    <property type="entry name" value="Replic_Relax"/>
    <property type="match status" value="1"/>
</dbReference>
<sequence>MEVLVVTTTYPNPFIIPSPKPVPAELSLYELGRTTRRDRWAILMIAEHRILTTGQLTALGFDPESASTERRLRILARRGWLDRFAIGPTRTGTIEIVWCLGPLGAVLATHPHYPGPGPAHVYRQQQRLQADPHLAELWDLNQFFVELATHARGRAATDLRTWWSPRTCADAIAPAKHRVWHGEYIHDGQRYGFWLEPDHGDTTIASVAGRIHRYRPVADRTGLATVLFRTTDPHREAALHQQLARLNLDQLTVATTHPDAGHPATRVWLPAGARERLAMVDLPPTEQVEHPNDRALFLDAQNLAEHPIHDRSRPGDESIVDGGYSYI</sequence>
<evidence type="ECO:0000313" key="1">
    <source>
        <dbReference type="EMBL" id="GLH97788.1"/>
    </source>
</evidence>
<comment type="caution">
    <text evidence="1">The sequence shown here is derived from an EMBL/GenBank/DDBJ whole genome shotgun (WGS) entry which is preliminary data.</text>
</comment>
<dbReference type="EMBL" id="BSDI01000013">
    <property type="protein sequence ID" value="GLH97788.1"/>
    <property type="molecule type" value="Genomic_DNA"/>
</dbReference>
<protein>
    <recommendedName>
        <fullName evidence="3">Replication-relaxation</fullName>
    </recommendedName>
</protein>
<gene>
    <name evidence="1" type="ORF">Pa4123_30630</name>
</gene>
<dbReference type="RefSeq" id="WP_281896017.1">
    <property type="nucleotide sequence ID" value="NZ_BSDI01000013.1"/>
</dbReference>
<dbReference type="InterPro" id="IPR025855">
    <property type="entry name" value="Replic_Relax"/>
</dbReference>
<keyword evidence="2" id="KW-1185">Reference proteome</keyword>
<reference evidence="1" key="1">
    <citation type="submission" date="2022-12" db="EMBL/GenBank/DDBJ databases">
        <title>New Phytohabitans aurantiacus sp. RD004123 nov., an actinomycete isolated from soil.</title>
        <authorList>
            <person name="Triningsih D.W."/>
            <person name="Harunari E."/>
            <person name="Igarashi Y."/>
        </authorList>
    </citation>
    <scope>NUCLEOTIDE SEQUENCE</scope>
    <source>
        <strain evidence="1">RD004123</strain>
    </source>
</reference>
<accession>A0ABQ5QTE7</accession>
<evidence type="ECO:0000313" key="2">
    <source>
        <dbReference type="Proteomes" id="UP001144280"/>
    </source>
</evidence>